<dbReference type="AlphaFoldDB" id="A0A7Z8JYX3"/>
<evidence type="ECO:0000313" key="5">
    <source>
        <dbReference type="EMBL" id="TKR23668.1"/>
    </source>
</evidence>
<dbReference type="GO" id="GO:0016757">
    <property type="term" value="F:glycosyltransferase activity"/>
    <property type="evidence" value="ECO:0007669"/>
    <property type="project" value="UniProtKB-KW"/>
</dbReference>
<sequence>MSDTRVAVDLLYLTGKRGGTETYARQLLPRMAALLPEVELVGLTNTLGREAVERWFPGPLHTLRLSGDNRPVWAAAETFVVDRLAARGGADLMWCPANFGPRARRTPTLVTVHDVIAWDFPNPEVSRVTQAVTSGIIGRAARSATRLLTGSEDARDAITRVLGVPASRITVVPHGSADPRPGVDVAAEMAGLGLADGRPTVLSTGNRMPHKNYDGLLRALALIPAERRPRLVVTGSHGDDPLAPLVAELGLGSDVVLLGWVTADQLEALYQSATLYACPSLAEGFGLPVIDAMKRGTPVLVADIGALREVGGDAARYASPTDPAAMAAGIEALLADPAERDRLRRAGLARSAQFTWDRSAELTADAVRRTLEDVAAARR</sequence>
<feature type="domain" description="Glycosyl transferase family 1" evidence="3">
    <location>
        <begin position="188"/>
        <end position="347"/>
    </location>
</feature>
<accession>A0A7Z8JYX3</accession>
<dbReference type="PANTHER" id="PTHR46401">
    <property type="entry name" value="GLYCOSYLTRANSFERASE WBBK-RELATED"/>
    <property type="match status" value="1"/>
</dbReference>
<keyword evidence="1" id="KW-0328">Glycosyltransferase</keyword>
<dbReference type="SUPFAM" id="SSF53756">
    <property type="entry name" value="UDP-Glycosyltransferase/glycogen phosphorylase"/>
    <property type="match status" value="1"/>
</dbReference>
<dbReference type="GO" id="GO:0009103">
    <property type="term" value="P:lipopolysaccharide biosynthetic process"/>
    <property type="evidence" value="ECO:0007669"/>
    <property type="project" value="TreeGrafter"/>
</dbReference>
<evidence type="ECO:0000256" key="2">
    <source>
        <dbReference type="ARBA" id="ARBA00022679"/>
    </source>
</evidence>
<evidence type="ECO:0000313" key="6">
    <source>
        <dbReference type="Proteomes" id="UP000308121"/>
    </source>
</evidence>
<gene>
    <name evidence="5" type="ORF">FA014_10005</name>
</gene>
<dbReference type="PANTHER" id="PTHR46401:SF2">
    <property type="entry name" value="GLYCOSYLTRANSFERASE WBBK-RELATED"/>
    <property type="match status" value="1"/>
</dbReference>
<organism evidence="5 6">
    <name type="scientific">Cellulomonas hominis</name>
    <dbReference type="NCBI Taxonomy" id="156981"/>
    <lineage>
        <taxon>Bacteria</taxon>
        <taxon>Bacillati</taxon>
        <taxon>Actinomycetota</taxon>
        <taxon>Actinomycetes</taxon>
        <taxon>Micrococcales</taxon>
        <taxon>Cellulomonadaceae</taxon>
        <taxon>Cellulomonas</taxon>
    </lineage>
</organism>
<dbReference type="Pfam" id="PF13439">
    <property type="entry name" value="Glyco_transf_4"/>
    <property type="match status" value="1"/>
</dbReference>
<protein>
    <submittedName>
        <fullName evidence="5">Glycosyltransferase family 4 protein</fullName>
    </submittedName>
</protein>
<dbReference type="InterPro" id="IPR001296">
    <property type="entry name" value="Glyco_trans_1"/>
</dbReference>
<evidence type="ECO:0000256" key="1">
    <source>
        <dbReference type="ARBA" id="ARBA00022676"/>
    </source>
</evidence>
<feature type="domain" description="Glycosyltransferase subfamily 4-like N-terminal" evidence="4">
    <location>
        <begin position="18"/>
        <end position="175"/>
    </location>
</feature>
<name>A0A7Z8JYX3_9CELL</name>
<dbReference type="CDD" id="cd03809">
    <property type="entry name" value="GT4_MtfB-like"/>
    <property type="match status" value="1"/>
</dbReference>
<keyword evidence="2 5" id="KW-0808">Transferase</keyword>
<proteinExistence type="predicted"/>
<dbReference type="Proteomes" id="UP000308121">
    <property type="component" value="Unassembled WGS sequence"/>
</dbReference>
<dbReference type="EMBL" id="SZYE01000068">
    <property type="protein sequence ID" value="TKR23668.1"/>
    <property type="molecule type" value="Genomic_DNA"/>
</dbReference>
<dbReference type="InterPro" id="IPR028098">
    <property type="entry name" value="Glyco_trans_4-like_N"/>
</dbReference>
<dbReference type="OrthoDB" id="9801609at2"/>
<dbReference type="Gene3D" id="3.40.50.2000">
    <property type="entry name" value="Glycogen Phosphorylase B"/>
    <property type="match status" value="2"/>
</dbReference>
<comment type="caution">
    <text evidence="5">The sequence shown here is derived from an EMBL/GenBank/DDBJ whole genome shotgun (WGS) entry which is preliminary data.</text>
</comment>
<dbReference type="Pfam" id="PF00534">
    <property type="entry name" value="Glycos_transf_1"/>
    <property type="match status" value="1"/>
</dbReference>
<reference evidence="5 6" key="1">
    <citation type="submission" date="2019-05" db="EMBL/GenBank/DDBJ databases">
        <title>Genome sequence of Cellulomonas hominis strain CS1.</title>
        <authorList>
            <person name="Belmont J."/>
            <person name="Maclea K.S."/>
        </authorList>
    </citation>
    <scope>NUCLEOTIDE SEQUENCE [LARGE SCALE GENOMIC DNA]</scope>
    <source>
        <strain evidence="5 6">CS1</strain>
    </source>
</reference>
<evidence type="ECO:0000259" key="3">
    <source>
        <dbReference type="Pfam" id="PF00534"/>
    </source>
</evidence>
<evidence type="ECO:0000259" key="4">
    <source>
        <dbReference type="Pfam" id="PF13439"/>
    </source>
</evidence>
<dbReference type="RefSeq" id="WP_154729543.1">
    <property type="nucleotide sequence ID" value="NZ_SZYE01000068.1"/>
</dbReference>